<dbReference type="PROSITE" id="PS51794">
    <property type="entry name" value="DAC"/>
    <property type="match status" value="1"/>
</dbReference>
<gene>
    <name evidence="2" type="ORF">GRX01_04415</name>
</gene>
<evidence type="ECO:0000313" key="2">
    <source>
        <dbReference type="EMBL" id="MXR40590.1"/>
    </source>
</evidence>
<name>A0A6B0SXB0_9EURY</name>
<reference evidence="2 3" key="1">
    <citation type="submission" date="2019-12" db="EMBL/GenBank/DDBJ databases">
        <title>Isolation and characterization of three novel carbon monoxide-oxidizing members of Halobacteria from salione crusts and soils.</title>
        <authorList>
            <person name="Myers M.R."/>
            <person name="King G.M."/>
        </authorList>
    </citation>
    <scope>NUCLEOTIDE SEQUENCE [LARGE SCALE GENOMIC DNA]</scope>
    <source>
        <strain evidence="2 3">WSA2</strain>
    </source>
</reference>
<dbReference type="InterPro" id="IPR036888">
    <property type="entry name" value="DNA_integrity_DisA_N_sf"/>
</dbReference>
<evidence type="ECO:0000259" key="1">
    <source>
        <dbReference type="PROSITE" id="PS51794"/>
    </source>
</evidence>
<dbReference type="SUPFAM" id="SSF143597">
    <property type="entry name" value="YojJ-like"/>
    <property type="match status" value="1"/>
</dbReference>
<organism evidence="2 3">
    <name type="scientific">Halobaculum saliterrae</name>
    <dbReference type="NCBI Taxonomy" id="2073113"/>
    <lineage>
        <taxon>Archaea</taxon>
        <taxon>Methanobacteriati</taxon>
        <taxon>Methanobacteriota</taxon>
        <taxon>Stenosarchaea group</taxon>
        <taxon>Halobacteria</taxon>
        <taxon>Halobacteriales</taxon>
        <taxon>Haloferacaceae</taxon>
        <taxon>Halobaculum</taxon>
    </lineage>
</organism>
<dbReference type="EMBL" id="WUUS01000002">
    <property type="protein sequence ID" value="MXR40590.1"/>
    <property type="molecule type" value="Genomic_DNA"/>
</dbReference>
<evidence type="ECO:0000313" key="3">
    <source>
        <dbReference type="Proteomes" id="UP000437065"/>
    </source>
</evidence>
<dbReference type="Gene3D" id="3.40.1700.10">
    <property type="entry name" value="DNA integrity scanning protein, DisA, N-terminal domain"/>
    <property type="match status" value="1"/>
</dbReference>
<accession>A0A6B0SXB0</accession>
<dbReference type="AlphaFoldDB" id="A0A6B0SXB0"/>
<dbReference type="OrthoDB" id="205384at2157"/>
<comment type="caution">
    <text evidence="2">The sequence shown here is derived from an EMBL/GenBank/DDBJ whole genome shotgun (WGS) entry which is preliminary data.</text>
</comment>
<dbReference type="Proteomes" id="UP000437065">
    <property type="component" value="Unassembled WGS sequence"/>
</dbReference>
<sequence>MAEQDPDDTAVGTILERVERCTKDVSLGFDRWDDPVARGPGLYFIIERESIAELTDPMGSNRWPVEDCASVLDGTDVLLETAETVASSCDGAIVVHSDGTIDEAMVRVKQLSEAERRRVGDLPYAGWMGARHMSALETSTREEVVAAITLSEENGRVTVFANGRFEERRAAPPE</sequence>
<dbReference type="InterPro" id="IPR003390">
    <property type="entry name" value="DNA_integrity_scan_DisA_N"/>
</dbReference>
<proteinExistence type="predicted"/>
<feature type="domain" description="DAC" evidence="1">
    <location>
        <begin position="8"/>
        <end position="171"/>
    </location>
</feature>
<dbReference type="Pfam" id="PF02457">
    <property type="entry name" value="DAC"/>
    <property type="match status" value="1"/>
</dbReference>
<keyword evidence="3" id="KW-1185">Reference proteome</keyword>
<protein>
    <recommendedName>
        <fullName evidence="1">DAC domain-containing protein</fullName>
    </recommendedName>
</protein>